<accession>A0A1V4KB53</accession>
<dbReference type="PANTHER" id="PTHR18939:SF4">
    <property type="entry name" value="RIBOSOME-BINDING PROTEIN 1"/>
    <property type="match status" value="1"/>
</dbReference>
<organism evidence="2 3">
    <name type="scientific">Patagioenas fasciata monilis</name>
    <dbReference type="NCBI Taxonomy" id="372326"/>
    <lineage>
        <taxon>Eukaryota</taxon>
        <taxon>Metazoa</taxon>
        <taxon>Chordata</taxon>
        <taxon>Craniata</taxon>
        <taxon>Vertebrata</taxon>
        <taxon>Euteleostomi</taxon>
        <taxon>Archelosauria</taxon>
        <taxon>Archosauria</taxon>
        <taxon>Dinosauria</taxon>
        <taxon>Saurischia</taxon>
        <taxon>Theropoda</taxon>
        <taxon>Coelurosauria</taxon>
        <taxon>Aves</taxon>
        <taxon>Neognathae</taxon>
        <taxon>Neoaves</taxon>
        <taxon>Columbimorphae</taxon>
        <taxon>Columbiformes</taxon>
        <taxon>Columbidae</taxon>
        <taxon>Patagioenas</taxon>
    </lineage>
</organism>
<dbReference type="OrthoDB" id="6410656at2759"/>
<sequence length="146" mass="16891">MAVEGKLKEQLLAREREIAAVQARMQASYQDHISETQQLQGKIRTLQEQLENGPNMQLARLQQENSILRDALNQATSQMESKQNAELAKLRQECNKLMKELSEKSEVLQQEEQQKKSWEIKAVALEKQIEQLQVRQALTNLVPLQR</sequence>
<evidence type="ECO:0000313" key="3">
    <source>
        <dbReference type="Proteomes" id="UP000190648"/>
    </source>
</evidence>
<proteinExistence type="predicted"/>
<dbReference type="EMBL" id="LSYS01003963">
    <property type="protein sequence ID" value="OPJ81638.1"/>
    <property type="molecule type" value="Genomic_DNA"/>
</dbReference>
<dbReference type="AlphaFoldDB" id="A0A1V4KB53"/>
<keyword evidence="1" id="KW-0175">Coiled coil</keyword>
<name>A0A1V4KB53_PATFA</name>
<dbReference type="PANTHER" id="PTHR18939">
    <property type="entry name" value="RIBOSOME BINDING PROTEIN-1"/>
    <property type="match status" value="1"/>
</dbReference>
<dbReference type="InterPro" id="IPR040248">
    <property type="entry name" value="RRBP1"/>
</dbReference>
<dbReference type="STRING" id="372326.A0A1V4KB53"/>
<reference evidence="2 3" key="1">
    <citation type="submission" date="2016-02" db="EMBL/GenBank/DDBJ databases">
        <title>Band-tailed pigeon sequencing and assembly.</title>
        <authorList>
            <person name="Soares A.E."/>
            <person name="Novak B.J."/>
            <person name="Rice E.S."/>
            <person name="O'Connell B."/>
            <person name="Chang D."/>
            <person name="Weber S."/>
            <person name="Shapiro B."/>
        </authorList>
    </citation>
    <scope>NUCLEOTIDE SEQUENCE [LARGE SCALE GENOMIC DNA]</scope>
    <source>
        <strain evidence="2">BTP2013</strain>
        <tissue evidence="2">Blood</tissue>
    </source>
</reference>
<keyword evidence="3" id="KW-1185">Reference proteome</keyword>
<gene>
    <name evidence="2" type="ORF">AV530_014640</name>
</gene>
<evidence type="ECO:0000256" key="1">
    <source>
        <dbReference type="SAM" id="Coils"/>
    </source>
</evidence>
<comment type="caution">
    <text evidence="2">The sequence shown here is derived from an EMBL/GenBank/DDBJ whole genome shotgun (WGS) entry which is preliminary data.</text>
</comment>
<evidence type="ECO:0000313" key="2">
    <source>
        <dbReference type="EMBL" id="OPJ81638.1"/>
    </source>
</evidence>
<feature type="coiled-coil region" evidence="1">
    <location>
        <begin position="29"/>
        <end position="135"/>
    </location>
</feature>
<dbReference type="GO" id="GO:0005789">
    <property type="term" value="C:endoplasmic reticulum membrane"/>
    <property type="evidence" value="ECO:0007669"/>
    <property type="project" value="TreeGrafter"/>
</dbReference>
<protein>
    <submittedName>
        <fullName evidence="2">Uncharacterized protein</fullName>
    </submittedName>
</protein>
<dbReference type="Proteomes" id="UP000190648">
    <property type="component" value="Unassembled WGS sequence"/>
</dbReference>